<dbReference type="EMBL" id="BEZZ01000687">
    <property type="protein sequence ID" value="GCC35342.1"/>
    <property type="molecule type" value="Genomic_DNA"/>
</dbReference>
<dbReference type="GO" id="GO:0003676">
    <property type="term" value="F:nucleic acid binding"/>
    <property type="evidence" value="ECO:0007669"/>
    <property type="project" value="InterPro"/>
</dbReference>
<protein>
    <recommendedName>
        <fullName evidence="3">Integrase catalytic domain-containing protein</fullName>
    </recommendedName>
</protein>
<dbReference type="PANTHER" id="PTHR37984">
    <property type="entry name" value="PROTEIN CBG26694"/>
    <property type="match status" value="1"/>
</dbReference>
<dbReference type="Proteomes" id="UP000287033">
    <property type="component" value="Unassembled WGS sequence"/>
</dbReference>
<dbReference type="OrthoDB" id="775972at2759"/>
<dbReference type="SUPFAM" id="SSF53098">
    <property type="entry name" value="Ribonuclease H-like"/>
    <property type="match status" value="1"/>
</dbReference>
<dbReference type="AlphaFoldDB" id="A0A401SY66"/>
<dbReference type="PANTHER" id="PTHR37984:SF13">
    <property type="entry name" value="RIBONUCLEASE H"/>
    <property type="match status" value="1"/>
</dbReference>
<keyword evidence="2" id="KW-1185">Reference proteome</keyword>
<evidence type="ECO:0000313" key="1">
    <source>
        <dbReference type="EMBL" id="GCC35342.1"/>
    </source>
</evidence>
<evidence type="ECO:0000313" key="2">
    <source>
        <dbReference type="Proteomes" id="UP000287033"/>
    </source>
</evidence>
<reference evidence="1 2" key="1">
    <citation type="journal article" date="2018" name="Nat. Ecol. Evol.">
        <title>Shark genomes provide insights into elasmobranch evolution and the origin of vertebrates.</title>
        <authorList>
            <person name="Hara Y"/>
            <person name="Yamaguchi K"/>
            <person name="Onimaru K"/>
            <person name="Kadota M"/>
            <person name="Koyanagi M"/>
            <person name="Keeley SD"/>
            <person name="Tatsumi K"/>
            <person name="Tanaka K"/>
            <person name="Motone F"/>
            <person name="Kageyama Y"/>
            <person name="Nozu R"/>
            <person name="Adachi N"/>
            <person name="Nishimura O"/>
            <person name="Nakagawa R"/>
            <person name="Tanegashima C"/>
            <person name="Kiyatake I"/>
            <person name="Matsumoto R"/>
            <person name="Murakumo K"/>
            <person name="Nishida K"/>
            <person name="Terakita A"/>
            <person name="Kuratani S"/>
            <person name="Sato K"/>
            <person name="Hyodo S Kuraku.S."/>
        </authorList>
    </citation>
    <scope>NUCLEOTIDE SEQUENCE [LARGE SCALE GENOMIC DNA]</scope>
</reference>
<organism evidence="1 2">
    <name type="scientific">Chiloscyllium punctatum</name>
    <name type="common">Brownbanded bambooshark</name>
    <name type="synonym">Hemiscyllium punctatum</name>
    <dbReference type="NCBI Taxonomy" id="137246"/>
    <lineage>
        <taxon>Eukaryota</taxon>
        <taxon>Metazoa</taxon>
        <taxon>Chordata</taxon>
        <taxon>Craniata</taxon>
        <taxon>Vertebrata</taxon>
        <taxon>Chondrichthyes</taxon>
        <taxon>Elasmobranchii</taxon>
        <taxon>Galeomorphii</taxon>
        <taxon>Galeoidea</taxon>
        <taxon>Orectolobiformes</taxon>
        <taxon>Hemiscylliidae</taxon>
        <taxon>Chiloscyllium</taxon>
    </lineage>
</organism>
<name>A0A401SY66_CHIPU</name>
<dbReference type="STRING" id="137246.A0A401SY66"/>
<dbReference type="InterPro" id="IPR036397">
    <property type="entry name" value="RNaseH_sf"/>
</dbReference>
<comment type="caution">
    <text evidence="1">The sequence shown here is derived from an EMBL/GenBank/DDBJ whole genome shotgun (WGS) entry which is preliminary data.</text>
</comment>
<accession>A0A401SY66</accession>
<dbReference type="InterPro" id="IPR012337">
    <property type="entry name" value="RNaseH-like_sf"/>
</dbReference>
<dbReference type="Gene3D" id="3.30.420.10">
    <property type="entry name" value="Ribonuclease H-like superfamily/Ribonuclease H"/>
    <property type="match status" value="1"/>
</dbReference>
<gene>
    <name evidence="1" type="ORF">chiPu_0013825</name>
</gene>
<dbReference type="InterPro" id="IPR050951">
    <property type="entry name" value="Retrovirus_Pol_polyprotein"/>
</dbReference>
<evidence type="ECO:0008006" key="3">
    <source>
        <dbReference type="Google" id="ProtNLM"/>
    </source>
</evidence>
<proteinExistence type="predicted"/>
<sequence>MWSCDAHSKWPKVVVMKSVSMEAKINRLDDIFAKFGNPKQVVSDNGPHFVTEELEKYLENHAGTISPCGKQPGGEICPNLEVGLKGLTRAGLTRMVTEQVPHHVQEHTTQADPVYAGILNVQPPAENHI</sequence>